<protein>
    <submittedName>
        <fullName evidence="1">Uncharacterized protein</fullName>
    </submittedName>
</protein>
<evidence type="ECO:0000313" key="1">
    <source>
        <dbReference type="EMBL" id="GAA2187480.1"/>
    </source>
</evidence>
<proteinExistence type="predicted"/>
<dbReference type="Proteomes" id="UP001501084">
    <property type="component" value="Unassembled WGS sequence"/>
</dbReference>
<sequence length="73" mass="7730">MGGSARGRRSRGIAALNALRGYSGEAGLQCEKRARMGGLKHEPFFISGQGISTRDRNTVGGYDRVGSFSDSGH</sequence>
<dbReference type="EMBL" id="BAAAOP010000005">
    <property type="protein sequence ID" value="GAA2187480.1"/>
    <property type="molecule type" value="Genomic_DNA"/>
</dbReference>
<accession>A0ABN3B4A6</accession>
<comment type="caution">
    <text evidence="1">The sequence shown here is derived from an EMBL/GenBank/DDBJ whole genome shotgun (WGS) entry which is preliminary data.</text>
</comment>
<keyword evidence="2" id="KW-1185">Reference proteome</keyword>
<name>A0ABN3B4A6_9MICO</name>
<reference evidence="1 2" key="1">
    <citation type="journal article" date="2019" name="Int. J. Syst. Evol. Microbiol.">
        <title>The Global Catalogue of Microorganisms (GCM) 10K type strain sequencing project: providing services to taxonomists for standard genome sequencing and annotation.</title>
        <authorList>
            <consortium name="The Broad Institute Genomics Platform"/>
            <consortium name="The Broad Institute Genome Sequencing Center for Infectious Disease"/>
            <person name="Wu L."/>
            <person name="Ma J."/>
        </authorList>
    </citation>
    <scope>NUCLEOTIDE SEQUENCE [LARGE SCALE GENOMIC DNA]</scope>
    <source>
        <strain evidence="1 2">JCM 14919</strain>
    </source>
</reference>
<organism evidence="1 2">
    <name type="scientific">Leucobacter alluvii</name>
    <dbReference type="NCBI Taxonomy" id="340321"/>
    <lineage>
        <taxon>Bacteria</taxon>
        <taxon>Bacillati</taxon>
        <taxon>Actinomycetota</taxon>
        <taxon>Actinomycetes</taxon>
        <taxon>Micrococcales</taxon>
        <taxon>Microbacteriaceae</taxon>
        <taxon>Leucobacter</taxon>
    </lineage>
</organism>
<gene>
    <name evidence="1" type="ORF">GCM10009786_12590</name>
</gene>
<evidence type="ECO:0000313" key="2">
    <source>
        <dbReference type="Proteomes" id="UP001501084"/>
    </source>
</evidence>